<dbReference type="InterPro" id="IPR052736">
    <property type="entry name" value="Stf3_sulfotransferase"/>
</dbReference>
<dbReference type="AlphaFoldDB" id="K6X9S9"/>
<dbReference type="InterPro" id="IPR027417">
    <property type="entry name" value="P-loop_NTPase"/>
</dbReference>
<dbReference type="Gene3D" id="3.40.50.300">
    <property type="entry name" value="P-loop containing nucleotide triphosphate hydrolases"/>
    <property type="match status" value="1"/>
</dbReference>
<evidence type="ECO:0000313" key="2">
    <source>
        <dbReference type="Proteomes" id="UP000035058"/>
    </source>
</evidence>
<reference evidence="1 2" key="1">
    <citation type="submission" date="2012-08" db="EMBL/GenBank/DDBJ databases">
        <title>Whole genome shotgun sequence of Gordonia namibiensis NBRC 108229.</title>
        <authorList>
            <person name="Isaki-Nakamura S."/>
            <person name="Hosoyama A."/>
            <person name="Tsuchikane K."/>
            <person name="Katsumata H."/>
            <person name="Baba S."/>
            <person name="Yamazaki S."/>
            <person name="Fujita N."/>
        </authorList>
    </citation>
    <scope>NUCLEOTIDE SEQUENCE [LARGE SCALE GENOMIC DNA]</scope>
    <source>
        <strain evidence="1 2">NBRC 108229</strain>
    </source>
</reference>
<protein>
    <recommendedName>
        <fullName evidence="3">Sulfotransferase</fullName>
    </recommendedName>
</protein>
<dbReference type="Pfam" id="PF13469">
    <property type="entry name" value="Sulfotransfer_3"/>
    <property type="match status" value="1"/>
</dbReference>
<dbReference type="EMBL" id="BAHE01000061">
    <property type="protein sequence ID" value="GAC02797.1"/>
    <property type="molecule type" value="Genomic_DNA"/>
</dbReference>
<evidence type="ECO:0008006" key="3">
    <source>
        <dbReference type="Google" id="ProtNLM"/>
    </source>
</evidence>
<gene>
    <name evidence="1" type="ORF">GONAM_61_00340</name>
</gene>
<dbReference type="PANTHER" id="PTHR36451:SF1">
    <property type="entry name" value="OMEGA-HYDROXY-BETA-DIHYDROMENAQUINONE-9 SULFOTRANSFERASE STF3"/>
    <property type="match status" value="1"/>
</dbReference>
<comment type="caution">
    <text evidence="1">The sequence shown here is derived from an EMBL/GenBank/DDBJ whole genome shotgun (WGS) entry which is preliminary data.</text>
</comment>
<organism evidence="1 2">
    <name type="scientific">Gordonia namibiensis NBRC 108229</name>
    <dbReference type="NCBI Taxonomy" id="1208314"/>
    <lineage>
        <taxon>Bacteria</taxon>
        <taxon>Bacillati</taxon>
        <taxon>Actinomycetota</taxon>
        <taxon>Actinomycetes</taxon>
        <taxon>Mycobacteriales</taxon>
        <taxon>Gordoniaceae</taxon>
        <taxon>Gordonia</taxon>
    </lineage>
</organism>
<sequence length="422" mass="47162">MIVTWTPPQRSEVAESIYAAAEADRIARPERYRLGVEATDTIVERATAEHGVEGLGDPTLWRPGLEQYLASAAEDGRLNAVGIRNAQDAVIGKLRARSIFDKTLRESPEVAEREVLPPIVIIGGWRTGTTFLYRLMARDPRLRAPRPVELYAPWRVARLSPEERERLIETQAAEPNPLHVLNPAMAAVHDSGPALPEECVLGMGTTMRNWGFSSTMRLDSYSRWLADHDFTGEYAAHRTMLQILDDGSRRRWLLKAPAHTPELAALTRTYPGVCIVHLHRDIVESVASGASLFATYRSTYSDEVDGHDVGRFQIEQSELWFRRALEFRASPTAGSATVVDIDYRDLVSRPGETVERVYAAANLDAPDVAAMLAQHNAEQPRHGKGRHRYSPEEFGIEPDALRERMAFYTDAVAEWTSSAAPR</sequence>
<dbReference type="SUPFAM" id="SSF52540">
    <property type="entry name" value="P-loop containing nucleoside triphosphate hydrolases"/>
    <property type="match status" value="1"/>
</dbReference>
<name>K6X9S9_9ACTN</name>
<accession>K6X9S9</accession>
<keyword evidence="2" id="KW-1185">Reference proteome</keyword>
<proteinExistence type="predicted"/>
<evidence type="ECO:0000313" key="1">
    <source>
        <dbReference type="EMBL" id="GAC02797.1"/>
    </source>
</evidence>
<dbReference type="PANTHER" id="PTHR36451">
    <property type="entry name" value="PAPS-DEPENDENT SULFOTRANSFERASE STF3"/>
    <property type="match status" value="1"/>
</dbReference>
<dbReference type="Proteomes" id="UP000035058">
    <property type="component" value="Unassembled WGS sequence"/>
</dbReference>